<feature type="region of interest" description="Disordered" evidence="5">
    <location>
        <begin position="533"/>
        <end position="568"/>
    </location>
</feature>
<evidence type="ECO:0000313" key="8">
    <source>
        <dbReference type="Proteomes" id="UP001642484"/>
    </source>
</evidence>
<dbReference type="PROSITE" id="PS50297">
    <property type="entry name" value="ANK_REP_REGION"/>
    <property type="match status" value="1"/>
</dbReference>
<feature type="region of interest" description="Disordered" evidence="5">
    <location>
        <begin position="376"/>
        <end position="440"/>
    </location>
</feature>
<keyword evidence="4" id="KW-0175">Coiled coil</keyword>
<evidence type="ECO:0000256" key="6">
    <source>
        <dbReference type="SAM" id="SignalP"/>
    </source>
</evidence>
<feature type="repeat" description="ANK" evidence="3">
    <location>
        <begin position="232"/>
        <end position="264"/>
    </location>
</feature>
<dbReference type="PROSITE" id="PS50088">
    <property type="entry name" value="ANK_REPEAT"/>
    <property type="match status" value="2"/>
</dbReference>
<evidence type="ECO:0000256" key="5">
    <source>
        <dbReference type="SAM" id="MobiDB-lite"/>
    </source>
</evidence>
<evidence type="ECO:0000256" key="3">
    <source>
        <dbReference type="PROSITE-ProRule" id="PRU00023"/>
    </source>
</evidence>
<keyword evidence="2 3" id="KW-0040">ANK repeat</keyword>
<feature type="signal peptide" evidence="6">
    <location>
        <begin position="1"/>
        <end position="19"/>
    </location>
</feature>
<dbReference type="SUPFAM" id="SSF48403">
    <property type="entry name" value="Ankyrin repeat"/>
    <property type="match status" value="1"/>
</dbReference>
<feature type="region of interest" description="Disordered" evidence="5">
    <location>
        <begin position="94"/>
        <end position="162"/>
    </location>
</feature>
<sequence>MRVLRGQLLFCSMLTDWLCQLWPQSSTDQHAFVGRRSLRTAMARVDSAHLWANFFHVLEEQLQALRAEHEILKDEASALRRCLDKSGVLPSADLEEELRQVRGASHRRPSSKEKSETTSKKSSETEKSPQAPPNTSRLRGPRGAAGPAGPAPPPENQSDLPSVPLHVEDVRAGPDTGKWATEEMEVRDFQSTFQAVLEDQSPSRSQVALRSLQSLLRSDPSAHAFYQDPSMPGGSALSAAVRGQKIEAVKILLKAKADPTDRDDKGVSALHLASFDGNLELAKVLILARAKVDACDRHGQTALFFAPSKEMCKLLIERNSDVNVLNRRGQSALHMAGMAGLHELLAWLSSRVSQTLSELKDIHGIDARCYAKRSGVPVPKRVRTPSPSRTPKGRTPRSPTKSLKDSKSRSMASLGSLGSVRSDRSGKNSPGPSSGGAGSARNFEFFQVVDRPTATAQTPPSVLPEPLPFVSSLEFPLGSPMSTATSPGSVATPTVDPLESMYAGLSSLEKRQKMRGRSQTLDRDLAAVVHPAVGSEEKELGGKNGFTQGLESSDGLNFNDAKREKPKDQKDLAAAGVLHSDFAAAGVLDPDLAAAGVLDDDLAAAGVLDDNLAAAGVLDPDLAADGVLDQEYAGTVLQSNIAPLEEELDECF</sequence>
<dbReference type="SMART" id="SM00248">
    <property type="entry name" value="ANK"/>
    <property type="match status" value="4"/>
</dbReference>
<evidence type="ECO:0000256" key="1">
    <source>
        <dbReference type="ARBA" id="ARBA00022737"/>
    </source>
</evidence>
<feature type="chain" id="PRO_5046614387" evidence="6">
    <location>
        <begin position="20"/>
        <end position="652"/>
    </location>
</feature>
<proteinExistence type="predicted"/>
<dbReference type="Gene3D" id="1.25.40.20">
    <property type="entry name" value="Ankyrin repeat-containing domain"/>
    <property type="match status" value="1"/>
</dbReference>
<keyword evidence="6" id="KW-0732">Signal</keyword>
<feature type="coiled-coil region" evidence="4">
    <location>
        <begin position="55"/>
        <end position="82"/>
    </location>
</feature>
<evidence type="ECO:0000256" key="4">
    <source>
        <dbReference type="SAM" id="Coils"/>
    </source>
</evidence>
<dbReference type="PANTHER" id="PTHR24171">
    <property type="entry name" value="ANKYRIN REPEAT DOMAIN-CONTAINING PROTEIN 39-RELATED"/>
    <property type="match status" value="1"/>
</dbReference>
<dbReference type="Pfam" id="PF12796">
    <property type="entry name" value="Ank_2"/>
    <property type="match status" value="1"/>
</dbReference>
<name>A0ABP0N6G5_9DINO</name>
<reference evidence="7 8" key="1">
    <citation type="submission" date="2024-02" db="EMBL/GenBank/DDBJ databases">
        <authorList>
            <person name="Chen Y."/>
            <person name="Shah S."/>
            <person name="Dougan E. K."/>
            <person name="Thang M."/>
            <person name="Chan C."/>
        </authorList>
    </citation>
    <scope>NUCLEOTIDE SEQUENCE [LARGE SCALE GENOMIC DNA]</scope>
</reference>
<feature type="compositionally biased region" description="Basic and acidic residues" evidence="5">
    <location>
        <begin position="110"/>
        <end position="127"/>
    </location>
</feature>
<evidence type="ECO:0000256" key="2">
    <source>
        <dbReference type="ARBA" id="ARBA00023043"/>
    </source>
</evidence>
<feature type="repeat" description="ANK" evidence="3">
    <location>
        <begin position="265"/>
        <end position="297"/>
    </location>
</feature>
<evidence type="ECO:0000313" key="7">
    <source>
        <dbReference type="EMBL" id="CAK9059380.1"/>
    </source>
</evidence>
<protein>
    <submittedName>
        <fullName evidence="7">Uncharacterized protein</fullName>
    </submittedName>
</protein>
<dbReference type="PANTHER" id="PTHR24171:SF9">
    <property type="entry name" value="ANKYRIN REPEAT DOMAIN-CONTAINING PROTEIN 39"/>
    <property type="match status" value="1"/>
</dbReference>
<organism evidence="7 8">
    <name type="scientific">Durusdinium trenchii</name>
    <dbReference type="NCBI Taxonomy" id="1381693"/>
    <lineage>
        <taxon>Eukaryota</taxon>
        <taxon>Sar</taxon>
        <taxon>Alveolata</taxon>
        <taxon>Dinophyceae</taxon>
        <taxon>Suessiales</taxon>
        <taxon>Symbiodiniaceae</taxon>
        <taxon>Durusdinium</taxon>
    </lineage>
</organism>
<dbReference type="InterPro" id="IPR036770">
    <property type="entry name" value="Ankyrin_rpt-contain_sf"/>
</dbReference>
<dbReference type="InterPro" id="IPR002110">
    <property type="entry name" value="Ankyrin_rpt"/>
</dbReference>
<dbReference type="Proteomes" id="UP001642484">
    <property type="component" value="Unassembled WGS sequence"/>
</dbReference>
<accession>A0ABP0N6G5</accession>
<keyword evidence="1" id="KW-0677">Repeat</keyword>
<gene>
    <name evidence="7" type="ORF">CCMP2556_LOCUS29248</name>
</gene>
<comment type="caution">
    <text evidence="7">The sequence shown here is derived from an EMBL/GenBank/DDBJ whole genome shotgun (WGS) entry which is preliminary data.</text>
</comment>
<dbReference type="EMBL" id="CAXAMN010021418">
    <property type="protein sequence ID" value="CAK9059380.1"/>
    <property type="molecule type" value="Genomic_DNA"/>
</dbReference>
<keyword evidence="8" id="KW-1185">Reference proteome</keyword>
<feature type="compositionally biased region" description="Polar residues" evidence="5">
    <location>
        <begin position="545"/>
        <end position="556"/>
    </location>
</feature>